<reference evidence="1 2" key="1">
    <citation type="journal article" date="2012" name="Nat. Commun.">
        <title>A multi-omic map of the lipid-producing yeast Rhodosporidium toruloides.</title>
        <authorList>
            <person name="Zhu Z."/>
            <person name="Zhang S."/>
            <person name="Liu H."/>
            <person name="Shen H."/>
            <person name="Lin X."/>
            <person name="Yang F."/>
            <person name="Zhou Y.J."/>
            <person name="Jin G."/>
            <person name="Ye M."/>
            <person name="Zou H."/>
            <person name="Zou H."/>
            <person name="Zhao Z.K."/>
        </authorList>
    </citation>
    <scope>NUCLEOTIDE SEQUENCE [LARGE SCALE GENOMIC DNA]</scope>
    <source>
        <strain evidence="1 2">NP11</strain>
    </source>
</reference>
<evidence type="ECO:0008006" key="3">
    <source>
        <dbReference type="Google" id="ProtNLM"/>
    </source>
</evidence>
<dbReference type="Proteomes" id="UP000016926">
    <property type="component" value="Unassembled WGS sequence"/>
</dbReference>
<keyword evidence="2" id="KW-1185">Reference proteome</keyword>
<evidence type="ECO:0000313" key="1">
    <source>
        <dbReference type="EMBL" id="EMS20040.1"/>
    </source>
</evidence>
<dbReference type="EMBL" id="KB722664">
    <property type="protein sequence ID" value="EMS20040.1"/>
    <property type="molecule type" value="Genomic_DNA"/>
</dbReference>
<evidence type="ECO:0000313" key="2">
    <source>
        <dbReference type="Proteomes" id="UP000016926"/>
    </source>
</evidence>
<dbReference type="GeneID" id="27367851"/>
<name>M7WQ84_RHOT1</name>
<sequence length="409" mass="46325">MSLETLSPSHRKRPFPLLRLPYELLDTIFATINSGNRVAAYVQSLSLDFSRCKDVNGTSETGFRRLVGPKSFSKTLSRLDKLRCLEMIELERDLARVLSTPDLELSALPQLRTLVISECDTVGDETVWARRLATLDEIRLSRWVHLPQVATSMRAGRLVLTGFELDEWPCYDFAQAFPTLQNFEAYDLDAESRFYDIVSRLPRNLKELRLVNSDVVSTQAGGSLDVILPDFTMVETLYLCYGTFTIPPLRAFLDMADTLVCLGFGLNSPVTDDFLHSLIEGPTRLSHLRTLELDYVICSRGLTMQSQGYRLSKDAKFTPFHEYPDWHGPDWPVNCSPQGLLRVMGAATSRGVTLIASALDAQSWEDDYMGEVYDGLMAWGLEVDDFKEAREFLGDRAVRDFQSMFFSFV</sequence>
<dbReference type="RefSeq" id="XP_016271159.1">
    <property type="nucleotide sequence ID" value="XM_016417507.1"/>
</dbReference>
<dbReference type="SUPFAM" id="SSF52047">
    <property type="entry name" value="RNI-like"/>
    <property type="match status" value="1"/>
</dbReference>
<dbReference type="HOGENOM" id="CLU_047449_0_0_1"/>
<dbReference type="AlphaFoldDB" id="M7WQ84"/>
<dbReference type="Gene3D" id="3.80.10.10">
    <property type="entry name" value="Ribonuclease Inhibitor"/>
    <property type="match status" value="1"/>
</dbReference>
<gene>
    <name evidence="1" type="ORF">RHTO_03838</name>
</gene>
<dbReference type="OrthoDB" id="2524204at2759"/>
<dbReference type="InterPro" id="IPR032675">
    <property type="entry name" value="LRR_dom_sf"/>
</dbReference>
<proteinExistence type="predicted"/>
<protein>
    <recommendedName>
        <fullName evidence="3">Proteophosphoglycan ppg4</fullName>
    </recommendedName>
</protein>
<accession>M7WQ84</accession>
<organism evidence="1 2">
    <name type="scientific">Rhodotorula toruloides (strain NP11)</name>
    <name type="common">Yeast</name>
    <name type="synonym">Rhodosporidium toruloides</name>
    <dbReference type="NCBI Taxonomy" id="1130832"/>
    <lineage>
        <taxon>Eukaryota</taxon>
        <taxon>Fungi</taxon>
        <taxon>Dikarya</taxon>
        <taxon>Basidiomycota</taxon>
        <taxon>Pucciniomycotina</taxon>
        <taxon>Microbotryomycetes</taxon>
        <taxon>Sporidiobolales</taxon>
        <taxon>Sporidiobolaceae</taxon>
        <taxon>Rhodotorula</taxon>
    </lineage>
</organism>